<feature type="compositionally biased region" description="Low complexity" evidence="1">
    <location>
        <begin position="188"/>
        <end position="199"/>
    </location>
</feature>
<feature type="compositionally biased region" description="Low complexity" evidence="1">
    <location>
        <begin position="96"/>
        <end position="115"/>
    </location>
</feature>
<dbReference type="EMBL" id="JAKCXM010001176">
    <property type="protein sequence ID" value="KAJ0391261.1"/>
    <property type="molecule type" value="Genomic_DNA"/>
</dbReference>
<feature type="region of interest" description="Disordered" evidence="1">
    <location>
        <begin position="449"/>
        <end position="705"/>
    </location>
</feature>
<gene>
    <name evidence="2" type="ORF">P43SY_010288</name>
</gene>
<dbReference type="Proteomes" id="UP001209570">
    <property type="component" value="Unassembled WGS sequence"/>
</dbReference>
<feature type="region of interest" description="Disordered" evidence="1">
    <location>
        <begin position="319"/>
        <end position="342"/>
    </location>
</feature>
<comment type="caution">
    <text evidence="2">The sequence shown here is derived from an EMBL/GenBank/DDBJ whole genome shotgun (WGS) entry which is preliminary data.</text>
</comment>
<feature type="region of interest" description="Disordered" evidence="1">
    <location>
        <begin position="215"/>
        <end position="264"/>
    </location>
</feature>
<feature type="compositionally biased region" description="Acidic residues" evidence="1">
    <location>
        <begin position="654"/>
        <end position="676"/>
    </location>
</feature>
<feature type="region of interest" description="Disordered" evidence="1">
    <location>
        <begin position="1"/>
        <end position="26"/>
    </location>
</feature>
<feature type="compositionally biased region" description="Low complexity" evidence="1">
    <location>
        <begin position="227"/>
        <end position="247"/>
    </location>
</feature>
<reference evidence="2" key="1">
    <citation type="submission" date="2021-12" db="EMBL/GenBank/DDBJ databases">
        <title>Prjna785345.</title>
        <authorList>
            <person name="Rujirawat T."/>
            <person name="Krajaejun T."/>
        </authorList>
    </citation>
    <scope>NUCLEOTIDE SEQUENCE</scope>
    <source>
        <strain evidence="2">Pi057C3</strain>
    </source>
</reference>
<evidence type="ECO:0000313" key="3">
    <source>
        <dbReference type="Proteomes" id="UP001209570"/>
    </source>
</evidence>
<name>A0AAD5LRC1_PYTIN</name>
<feature type="compositionally biased region" description="Low complexity" evidence="1">
    <location>
        <begin position="478"/>
        <end position="497"/>
    </location>
</feature>
<feature type="compositionally biased region" description="Basic and acidic residues" evidence="1">
    <location>
        <begin position="542"/>
        <end position="555"/>
    </location>
</feature>
<protein>
    <submittedName>
        <fullName evidence="2">Uncharacterized protein</fullName>
    </submittedName>
</protein>
<feature type="region of interest" description="Disordered" evidence="1">
    <location>
        <begin position="47"/>
        <end position="115"/>
    </location>
</feature>
<feature type="region of interest" description="Disordered" evidence="1">
    <location>
        <begin position="280"/>
        <end position="304"/>
    </location>
</feature>
<feature type="compositionally biased region" description="Low complexity" evidence="1">
    <location>
        <begin position="691"/>
        <end position="705"/>
    </location>
</feature>
<feature type="compositionally biased region" description="Low complexity" evidence="1">
    <location>
        <begin position="637"/>
        <end position="653"/>
    </location>
</feature>
<dbReference type="AlphaFoldDB" id="A0AAD5LRC1"/>
<proteinExistence type="predicted"/>
<evidence type="ECO:0000256" key="1">
    <source>
        <dbReference type="SAM" id="MobiDB-lite"/>
    </source>
</evidence>
<evidence type="ECO:0000313" key="2">
    <source>
        <dbReference type="EMBL" id="KAJ0391261.1"/>
    </source>
</evidence>
<feature type="compositionally biased region" description="Acidic residues" evidence="1">
    <location>
        <begin position="1"/>
        <end position="12"/>
    </location>
</feature>
<feature type="compositionally biased region" description="Basic and acidic residues" evidence="1">
    <location>
        <begin position="13"/>
        <end position="22"/>
    </location>
</feature>
<accession>A0AAD5LRC1</accession>
<organism evidence="2 3">
    <name type="scientific">Pythium insidiosum</name>
    <name type="common">Pythiosis disease agent</name>
    <dbReference type="NCBI Taxonomy" id="114742"/>
    <lineage>
        <taxon>Eukaryota</taxon>
        <taxon>Sar</taxon>
        <taxon>Stramenopiles</taxon>
        <taxon>Oomycota</taxon>
        <taxon>Peronosporomycetes</taxon>
        <taxon>Pythiales</taxon>
        <taxon>Pythiaceae</taxon>
        <taxon>Pythium</taxon>
    </lineage>
</organism>
<feature type="region of interest" description="Disordered" evidence="1">
    <location>
        <begin position="391"/>
        <end position="437"/>
    </location>
</feature>
<keyword evidence="3" id="KW-1185">Reference proteome</keyword>
<feature type="region of interest" description="Disordered" evidence="1">
    <location>
        <begin position="166"/>
        <end position="199"/>
    </location>
</feature>
<sequence length="735" mass="73436">MRAPDDDDDQDQGGERADDADHNVGALPATARIARALSFENLRAGVNADAGAHPDDSAAPSHLGSGGAAEQDRERVGVIADADAPHTTNVAPPPSASGGDDSLDSGAAAVPPRAAAAPTESFFNLRAGAHAGTSAHQDKGTAAAHASVAAAVEHCERVGVIADVDAPHSGIVAPPHSSSGGADRRDSGTAAVHPRAAAAPTESFANLRAAAQASAAAATRSSERVGAHAGADAPHPACPAPSHSSSGGAEGRDSGAAAVHPRAAAAPTESFFDLRAGAHAGTSAHQDHDAAAAHASAAAAEHQRVRVGANVQGVDAPREQSVAPPHLPSGGVGEGGSGAAKRTESLLNSRAGVNADAGAHEEGICRAGAHRDAGAAEQRCMRPAAEQASSAAAKLGPIGGPEQHVGGGAASSAPAPLGRPRPRHHNGPGDPGAAKRTGPFRILRAGVIADAGAQEKGGRRAGAHRDAGAVEQRSMRPAAEQASSAAAKLWLGGATDDGVGGRGQHADGGAASSALPPPGPTRPRHQRDIAASSPAYGDDADAEKSRRAGVHRDVRATAPEAPRRAAVHTQATAAYPGRVGDDADAGIARETSLVDAASMPPSPTRRQLPRRQQDDIGPPRGTYTVASSHAWPAPIHANNTSNSHHATTTADTDTYLDDADDDSMDGDDSDDDDDSAYSDAHDTTSINTDIPAAPTTSTSAPTFRAASSRLVAEQAPTPFASAAAALFRGAARPRG</sequence>